<feature type="transmembrane region" description="Helical" evidence="1">
    <location>
        <begin position="66"/>
        <end position="85"/>
    </location>
</feature>
<keyword evidence="1" id="KW-0812">Transmembrane</keyword>
<evidence type="ECO:0000313" key="2">
    <source>
        <dbReference type="EMBL" id="MDN7129172.1"/>
    </source>
</evidence>
<reference evidence="2 3" key="1">
    <citation type="submission" date="2021-03" db="EMBL/GenBank/DDBJ databases">
        <title>Pseudidiomarina terrestris, a new bacterium isolated from saline soil.</title>
        <authorList>
            <person name="Galisteo C."/>
            <person name="De La Haba R."/>
            <person name="Sanchez-Porro C."/>
            <person name="Ventosa A."/>
        </authorList>
    </citation>
    <scope>NUCLEOTIDE SEQUENCE [LARGE SCALE GENOMIC DNA]</scope>
    <source>
        <strain evidence="3">1APR75-15</strain>
    </source>
</reference>
<keyword evidence="3" id="KW-1185">Reference proteome</keyword>
<sequence length="290" mass="31998">MRAHRNNVRKYLSFDANKNFFELTAVKVAFGTAGLLAGVSVLAIILNSNVVWRFDYQGLNHLLTVFKLPLGILATLIPVIALLAANHRSVQTKEQIRVTVSNNNFVNYFRHVEQFDKFIEARPGLKNYVSNKSTLHSFLFPNARLGDLAVGSEVEMLELGIIKMIDERAQKLKSVPHNQAIKILDEIQGIAEGHFGEIGLKVYSSSSKHSIPVPGAAGETLNLTDGDVARLFKEIGSTLSALMSFAGFDASFRPHSEINLAIYKLIGAPSLKLATNNSGDEFQYEIKLLD</sequence>
<proteinExistence type="predicted"/>
<keyword evidence="1" id="KW-0472">Membrane</keyword>
<evidence type="ECO:0000256" key="1">
    <source>
        <dbReference type="SAM" id="Phobius"/>
    </source>
</evidence>
<gene>
    <name evidence="2" type="ORF">J6I92_04750</name>
</gene>
<evidence type="ECO:0000313" key="3">
    <source>
        <dbReference type="Proteomes" id="UP001169491"/>
    </source>
</evidence>
<dbReference type="Proteomes" id="UP001169491">
    <property type="component" value="Unassembled WGS sequence"/>
</dbReference>
<name>A0ABT8MGU6_9GAMM</name>
<accession>A0ABT8MGU6</accession>
<dbReference type="EMBL" id="JAGGJC010000001">
    <property type="protein sequence ID" value="MDN7129172.1"/>
    <property type="molecule type" value="Genomic_DNA"/>
</dbReference>
<protein>
    <submittedName>
        <fullName evidence="2">Uncharacterized protein</fullName>
    </submittedName>
</protein>
<keyword evidence="1" id="KW-1133">Transmembrane helix</keyword>
<comment type="caution">
    <text evidence="2">The sequence shown here is derived from an EMBL/GenBank/DDBJ whole genome shotgun (WGS) entry which is preliminary data.</text>
</comment>
<feature type="transmembrane region" description="Helical" evidence="1">
    <location>
        <begin position="20"/>
        <end position="46"/>
    </location>
</feature>
<organism evidence="2 3">
    <name type="scientific">Pseudidiomarina terrestris</name>
    <dbReference type="NCBI Taxonomy" id="2820060"/>
    <lineage>
        <taxon>Bacteria</taxon>
        <taxon>Pseudomonadati</taxon>
        <taxon>Pseudomonadota</taxon>
        <taxon>Gammaproteobacteria</taxon>
        <taxon>Alteromonadales</taxon>
        <taxon>Idiomarinaceae</taxon>
        <taxon>Pseudidiomarina</taxon>
    </lineage>
</organism>